<organism evidence="1">
    <name type="scientific">Albugo laibachii Nc14</name>
    <dbReference type="NCBI Taxonomy" id="890382"/>
    <lineage>
        <taxon>Eukaryota</taxon>
        <taxon>Sar</taxon>
        <taxon>Stramenopiles</taxon>
        <taxon>Oomycota</taxon>
        <taxon>Peronosporomycetes</taxon>
        <taxon>Albuginales</taxon>
        <taxon>Albuginaceae</taxon>
        <taxon>Albugo</taxon>
    </lineage>
</organism>
<dbReference type="EMBL" id="FR824121">
    <property type="protein sequence ID" value="CCA19678.1"/>
    <property type="molecule type" value="Genomic_DNA"/>
</dbReference>
<proteinExistence type="predicted"/>
<accession>F0WEP6</accession>
<reference evidence="1" key="2">
    <citation type="submission" date="2011-02" db="EMBL/GenBank/DDBJ databases">
        <authorList>
            <person name="MacLean D."/>
        </authorList>
    </citation>
    <scope>NUCLEOTIDE SEQUENCE</scope>
</reference>
<dbReference type="HOGENOM" id="CLU_1725675_0_0_1"/>
<name>F0WEP6_9STRA</name>
<evidence type="ECO:0000313" key="1">
    <source>
        <dbReference type="EMBL" id="CCA19678.1"/>
    </source>
</evidence>
<reference evidence="1" key="1">
    <citation type="journal article" date="2011" name="PLoS Biol.">
        <title>Gene gain and loss during evolution of obligate parasitism in the white rust pathogen of Arabidopsis thaliana.</title>
        <authorList>
            <person name="Kemen E."/>
            <person name="Gardiner A."/>
            <person name="Schultz-Larsen T."/>
            <person name="Kemen A.C."/>
            <person name="Balmuth A.L."/>
            <person name="Robert-Seilaniantz A."/>
            <person name="Bailey K."/>
            <person name="Holub E."/>
            <person name="Studholme D.J."/>
            <person name="Maclean D."/>
            <person name="Jones J.D."/>
        </authorList>
    </citation>
    <scope>NUCLEOTIDE SEQUENCE</scope>
</reference>
<gene>
    <name evidence="1" type="primary">AlNc14C76G5096</name>
    <name evidence="1" type="ORF">ALNC14_058210</name>
</gene>
<sequence>MGHVASEQSKIDCSEKCPDGGEEVCSKKNTQYPSQCALDYDRQCNHVDNGGYEMSGACAPVAGDDGSDCNKNMCTKKEEQLCNPKRKPKHFYPNSCHMIVQRCLVLKKIASDGKKAGKSEKRIEADQAEERKEWLKGCKSCQPIEKDCIQIS</sequence>
<dbReference type="AlphaFoldDB" id="F0WEP6"/>
<protein>
    <submittedName>
        <fullName evidence="1">AlNc14C76G5096 protein</fullName>
    </submittedName>
</protein>